<evidence type="ECO:0000256" key="1">
    <source>
        <dbReference type="SAM" id="SignalP"/>
    </source>
</evidence>
<evidence type="ECO:0000313" key="2">
    <source>
        <dbReference type="EMBL" id="EFN77305.1"/>
    </source>
</evidence>
<dbReference type="OrthoDB" id="69177at2759"/>
<reference evidence="2 3" key="1">
    <citation type="journal article" date="2010" name="Science">
        <title>Genomic comparison of the ants Camponotus floridanus and Harpegnathos saltator.</title>
        <authorList>
            <person name="Bonasio R."/>
            <person name="Zhang G."/>
            <person name="Ye C."/>
            <person name="Mutti N.S."/>
            <person name="Fang X."/>
            <person name="Qin N."/>
            <person name="Donahue G."/>
            <person name="Yang P."/>
            <person name="Li Q."/>
            <person name="Li C."/>
            <person name="Zhang P."/>
            <person name="Huang Z."/>
            <person name="Berger S.L."/>
            <person name="Reinberg D."/>
            <person name="Wang J."/>
            <person name="Liebig J."/>
        </authorList>
    </citation>
    <scope>NUCLEOTIDE SEQUENCE [LARGE SCALE GENOMIC DNA]</scope>
    <source>
        <strain evidence="2 3">R22 G/1</strain>
    </source>
</reference>
<organism evidence="3">
    <name type="scientific">Harpegnathos saltator</name>
    <name type="common">Jerdon's jumping ant</name>
    <dbReference type="NCBI Taxonomy" id="610380"/>
    <lineage>
        <taxon>Eukaryota</taxon>
        <taxon>Metazoa</taxon>
        <taxon>Ecdysozoa</taxon>
        <taxon>Arthropoda</taxon>
        <taxon>Hexapoda</taxon>
        <taxon>Insecta</taxon>
        <taxon>Pterygota</taxon>
        <taxon>Neoptera</taxon>
        <taxon>Endopterygota</taxon>
        <taxon>Hymenoptera</taxon>
        <taxon>Apocrita</taxon>
        <taxon>Aculeata</taxon>
        <taxon>Formicoidea</taxon>
        <taxon>Formicidae</taxon>
        <taxon>Ponerinae</taxon>
        <taxon>Ponerini</taxon>
        <taxon>Harpegnathos</taxon>
    </lineage>
</organism>
<dbReference type="EMBL" id="GL452364">
    <property type="protein sequence ID" value="EFN77305.1"/>
    <property type="molecule type" value="Genomic_DNA"/>
</dbReference>
<keyword evidence="3" id="KW-1185">Reference proteome</keyword>
<feature type="chain" id="PRO_5003157625" description="ZP domain-containing protein" evidence="1">
    <location>
        <begin position="27"/>
        <end position="134"/>
    </location>
</feature>
<feature type="signal peptide" evidence="1">
    <location>
        <begin position="1"/>
        <end position="26"/>
    </location>
</feature>
<gene>
    <name evidence="2" type="ORF">EAI_14434</name>
</gene>
<evidence type="ECO:0008006" key="4">
    <source>
        <dbReference type="Google" id="ProtNLM"/>
    </source>
</evidence>
<dbReference type="InParanoid" id="E2C3R9"/>
<protein>
    <recommendedName>
        <fullName evidence="4">ZP domain-containing protein</fullName>
    </recommendedName>
</protein>
<proteinExistence type="predicted"/>
<keyword evidence="1" id="KW-0732">Signal</keyword>
<dbReference type="Proteomes" id="UP000008237">
    <property type="component" value="Unassembled WGS sequence"/>
</dbReference>
<dbReference type="AlphaFoldDB" id="E2C3R9"/>
<name>E2C3R9_HARSA</name>
<evidence type="ECO:0000313" key="3">
    <source>
        <dbReference type="Proteomes" id="UP000008237"/>
    </source>
</evidence>
<accession>E2C3R9</accession>
<dbReference type="STRING" id="610380.E2C3R9"/>
<sequence length="134" mass="15031">MQSDLSRRLALSIVLLLYCRNHLTTGNEQACKSRVNHDVYVPLNNLSCQDDALDIKLAVIKRYKPAGKANISDFDIAGQVRITRDDVVAAEVINFSCSSGSSSREGTDSHSLLLEIRSRDGRAVTRLRHKRRFM</sequence>